<comment type="similarity">
    <text evidence="1">Belongs to the CFA/CMAS family.</text>
</comment>
<dbReference type="GO" id="GO:0032259">
    <property type="term" value="P:methylation"/>
    <property type="evidence" value="ECO:0007669"/>
    <property type="project" value="UniProtKB-KW"/>
</dbReference>
<dbReference type="GO" id="GO:0008168">
    <property type="term" value="F:methyltransferase activity"/>
    <property type="evidence" value="ECO:0007669"/>
    <property type="project" value="UniProtKB-KW"/>
</dbReference>
<sequence length="238" mass="27198">MVETIYTNEDILTMLDSLLKEQSTFNWDTFYSERGRSVPFFVNAPDENLVQYFKEKWITPGGRGLELGCGPGRNAIYLAKQGYDVDAVDASNEALQWGNERAKEQGVSIRFICKNIFDLDIQKIQYDVIYDSGCFHHIAPHRRIDYVNLINEGLKPGGFFGITCFVENGNVGGSDISDWEVYRQRSLRGGLGYTPEKLKMIFKDFQIVEIRRMKDIEQPSDCFGTSGLWAALFQKRAD</sequence>
<keyword evidence="3" id="KW-0808">Transferase</keyword>
<dbReference type="Pfam" id="PF13649">
    <property type="entry name" value="Methyltransf_25"/>
    <property type="match status" value="1"/>
</dbReference>
<protein>
    <submittedName>
        <fullName evidence="7">Class I SAM-dependent methyltransferase</fullName>
    </submittedName>
</protein>
<evidence type="ECO:0000313" key="7">
    <source>
        <dbReference type="EMBL" id="TQR46481.1"/>
    </source>
</evidence>
<dbReference type="PANTHER" id="PTHR43667">
    <property type="entry name" value="CYCLOPROPANE-FATTY-ACYL-PHOSPHOLIPID SYNTHASE"/>
    <property type="match status" value="1"/>
</dbReference>
<accession>A0ABY3AUS1</accession>
<evidence type="ECO:0000313" key="8">
    <source>
        <dbReference type="Proteomes" id="UP000316208"/>
    </source>
</evidence>
<keyword evidence="4" id="KW-0949">S-adenosyl-L-methionine</keyword>
<keyword evidence="5" id="KW-0443">Lipid metabolism</keyword>
<evidence type="ECO:0000256" key="3">
    <source>
        <dbReference type="ARBA" id="ARBA00022679"/>
    </source>
</evidence>
<name>A0ABY3AUS1_PAEPP</name>
<proteinExistence type="inferred from homology"/>
<dbReference type="PANTHER" id="PTHR43667:SF1">
    <property type="entry name" value="CYCLOPROPANE-FATTY-ACYL-PHOSPHOLIPID SYNTHASE"/>
    <property type="match status" value="1"/>
</dbReference>
<reference evidence="7 8" key="1">
    <citation type="submission" date="2018-03" db="EMBL/GenBank/DDBJ databases">
        <title>Aerobic endospore-forming bacteria genome sequencing and assembly.</title>
        <authorList>
            <person name="Cavalcante D.A."/>
            <person name="Driks A."/>
            <person name="Putonti C."/>
            <person name="De-Souza M.T."/>
        </authorList>
    </citation>
    <scope>NUCLEOTIDE SEQUENCE [LARGE SCALE GENOMIC DNA]</scope>
    <source>
        <strain evidence="7 8">SDF0028</strain>
    </source>
</reference>
<comment type="caution">
    <text evidence="7">The sequence shown here is derived from an EMBL/GenBank/DDBJ whole genome shotgun (WGS) entry which is preliminary data.</text>
</comment>
<organism evidence="7 8">
    <name type="scientific">Paenibacillus popilliae</name>
    <name type="common">Bacillus popilliae</name>
    <dbReference type="NCBI Taxonomy" id="78057"/>
    <lineage>
        <taxon>Bacteria</taxon>
        <taxon>Bacillati</taxon>
        <taxon>Bacillota</taxon>
        <taxon>Bacilli</taxon>
        <taxon>Bacillales</taxon>
        <taxon>Paenibacillaceae</taxon>
        <taxon>Paenibacillus</taxon>
    </lineage>
</organism>
<keyword evidence="2 7" id="KW-0489">Methyltransferase</keyword>
<evidence type="ECO:0000256" key="4">
    <source>
        <dbReference type="ARBA" id="ARBA00022691"/>
    </source>
</evidence>
<evidence type="ECO:0000256" key="2">
    <source>
        <dbReference type="ARBA" id="ARBA00022603"/>
    </source>
</evidence>
<dbReference type="EMBL" id="SADY01000001">
    <property type="protein sequence ID" value="TQR46481.1"/>
    <property type="molecule type" value="Genomic_DNA"/>
</dbReference>
<dbReference type="RefSeq" id="WP_142542550.1">
    <property type="nucleotide sequence ID" value="NZ_SADY01000001.1"/>
</dbReference>
<evidence type="ECO:0000259" key="6">
    <source>
        <dbReference type="Pfam" id="PF13649"/>
    </source>
</evidence>
<dbReference type="SUPFAM" id="SSF53335">
    <property type="entry name" value="S-adenosyl-L-methionine-dependent methyltransferases"/>
    <property type="match status" value="1"/>
</dbReference>
<dbReference type="InterPro" id="IPR029063">
    <property type="entry name" value="SAM-dependent_MTases_sf"/>
</dbReference>
<dbReference type="CDD" id="cd02440">
    <property type="entry name" value="AdoMet_MTases"/>
    <property type="match status" value="1"/>
</dbReference>
<dbReference type="InterPro" id="IPR050723">
    <property type="entry name" value="CFA/CMAS"/>
</dbReference>
<dbReference type="Proteomes" id="UP000316208">
    <property type="component" value="Unassembled WGS sequence"/>
</dbReference>
<dbReference type="InterPro" id="IPR041698">
    <property type="entry name" value="Methyltransf_25"/>
</dbReference>
<keyword evidence="8" id="KW-1185">Reference proteome</keyword>
<evidence type="ECO:0000256" key="5">
    <source>
        <dbReference type="ARBA" id="ARBA00023098"/>
    </source>
</evidence>
<dbReference type="Gene3D" id="3.40.50.150">
    <property type="entry name" value="Vaccinia Virus protein VP39"/>
    <property type="match status" value="1"/>
</dbReference>
<feature type="domain" description="Methyltransferase" evidence="6">
    <location>
        <begin position="65"/>
        <end position="158"/>
    </location>
</feature>
<evidence type="ECO:0000256" key="1">
    <source>
        <dbReference type="ARBA" id="ARBA00010815"/>
    </source>
</evidence>
<gene>
    <name evidence="7" type="ORF">C7Y44_02095</name>
</gene>